<reference evidence="4 5" key="1">
    <citation type="submission" date="2017-02" db="EMBL/GenBank/DDBJ databases">
        <authorList>
            <person name="Peterson S.W."/>
        </authorList>
    </citation>
    <scope>NUCLEOTIDE SEQUENCE [LARGE SCALE GENOMIC DNA]</scope>
    <source>
        <strain evidence="4 5">DSM 18034</strain>
    </source>
</reference>
<dbReference type="PANTHER" id="PTHR42743:SF22">
    <property type="entry name" value="D-AMINO-ACID TRANSAMINASE, CHLOROPLASTIC"/>
    <property type="match status" value="1"/>
</dbReference>
<evidence type="ECO:0000313" key="5">
    <source>
        <dbReference type="Proteomes" id="UP000189733"/>
    </source>
</evidence>
<sequence length="313" mass="35504">MIPVLDSEEYLKKMLSVRRPGSDDVLAFYEHRLGAICKDPKLMLMPWDDHLVHRGDGVFETLKFTGRRMYLVEQHLKRMKRSAETIHLQPPCTWERLREVLFDVAKATGKDDGLIRVLLGRGPGGFGIAMDECPLPSLYVVAYALHDKPEEWYEKGVTAFRTSYPAKQSWIATIKSVDYLPNALMKQEATDKGYDYPICFDEHDFLAEGATENMCIVDQSGTIIVPEFDRALAGTTLFRALDLLDGEIPVEFRKIQENELYGAREILVFGTTAECLSIVRYNGKPIQDVRPGAVARKLRKLLQDDIAKNGEAF</sequence>
<dbReference type="GO" id="GO:0008483">
    <property type="term" value="F:transaminase activity"/>
    <property type="evidence" value="ECO:0007669"/>
    <property type="project" value="UniProtKB-KW"/>
</dbReference>
<dbReference type="AlphaFoldDB" id="A0A1T4VP11"/>
<dbReference type="RefSeq" id="WP_078683963.1">
    <property type="nucleotide sequence ID" value="NZ_FUYA01000002.1"/>
</dbReference>
<organism evidence="4 5">
    <name type="scientific">Desulfobaculum bizertense DSM 18034</name>
    <dbReference type="NCBI Taxonomy" id="1121442"/>
    <lineage>
        <taxon>Bacteria</taxon>
        <taxon>Pseudomonadati</taxon>
        <taxon>Thermodesulfobacteriota</taxon>
        <taxon>Desulfovibrionia</taxon>
        <taxon>Desulfovibrionales</taxon>
        <taxon>Desulfovibrionaceae</taxon>
        <taxon>Desulfobaculum</taxon>
    </lineage>
</organism>
<dbReference type="PANTHER" id="PTHR42743">
    <property type="entry name" value="AMINO-ACID AMINOTRANSFERASE"/>
    <property type="match status" value="1"/>
</dbReference>
<name>A0A1T4VP11_9BACT</name>
<proteinExistence type="inferred from homology"/>
<comment type="similarity">
    <text evidence="2">Belongs to the class-IV pyridoxal-phosphate-dependent aminotransferase family.</text>
</comment>
<evidence type="ECO:0000256" key="2">
    <source>
        <dbReference type="ARBA" id="ARBA00009320"/>
    </source>
</evidence>
<dbReference type="GO" id="GO:0008652">
    <property type="term" value="P:amino acid biosynthetic process"/>
    <property type="evidence" value="ECO:0007669"/>
    <property type="project" value="UniProtKB-ARBA"/>
</dbReference>
<dbReference type="InterPro" id="IPR050571">
    <property type="entry name" value="Class-IV_PLP-Dep_Aminotrnsfr"/>
</dbReference>
<dbReference type="InterPro" id="IPR036038">
    <property type="entry name" value="Aminotransferase-like"/>
</dbReference>
<dbReference type="Proteomes" id="UP000189733">
    <property type="component" value="Unassembled WGS sequence"/>
</dbReference>
<dbReference type="Gene3D" id="3.20.10.10">
    <property type="entry name" value="D-amino Acid Aminotransferase, subunit A, domain 2"/>
    <property type="match status" value="1"/>
</dbReference>
<accession>A0A1T4VP11</accession>
<evidence type="ECO:0000256" key="1">
    <source>
        <dbReference type="ARBA" id="ARBA00001933"/>
    </source>
</evidence>
<dbReference type="InterPro" id="IPR043132">
    <property type="entry name" value="BCAT-like_C"/>
</dbReference>
<keyword evidence="4" id="KW-0032">Aminotransferase</keyword>
<keyword evidence="3" id="KW-0663">Pyridoxal phosphate</keyword>
<dbReference type="SUPFAM" id="SSF56752">
    <property type="entry name" value="D-aminoacid aminotransferase-like PLP-dependent enzymes"/>
    <property type="match status" value="1"/>
</dbReference>
<dbReference type="Gene3D" id="3.30.470.10">
    <property type="match status" value="1"/>
</dbReference>
<dbReference type="OrthoDB" id="9805628at2"/>
<protein>
    <submittedName>
        <fullName evidence="4">Branched-chain amino acid aminotransferase</fullName>
    </submittedName>
</protein>
<evidence type="ECO:0000313" key="4">
    <source>
        <dbReference type="EMBL" id="SKA66686.1"/>
    </source>
</evidence>
<keyword evidence="5" id="KW-1185">Reference proteome</keyword>
<dbReference type="InterPro" id="IPR001544">
    <property type="entry name" value="Aminotrans_IV"/>
</dbReference>
<dbReference type="FunFam" id="3.20.10.10:FF:000002">
    <property type="entry name" value="D-alanine aminotransferase"/>
    <property type="match status" value="1"/>
</dbReference>
<evidence type="ECO:0000256" key="3">
    <source>
        <dbReference type="ARBA" id="ARBA00022898"/>
    </source>
</evidence>
<dbReference type="GO" id="GO:0046394">
    <property type="term" value="P:carboxylic acid biosynthetic process"/>
    <property type="evidence" value="ECO:0007669"/>
    <property type="project" value="UniProtKB-ARBA"/>
</dbReference>
<gene>
    <name evidence="4" type="ORF">SAMN02745702_00644</name>
</gene>
<dbReference type="EMBL" id="FUYA01000002">
    <property type="protein sequence ID" value="SKA66686.1"/>
    <property type="molecule type" value="Genomic_DNA"/>
</dbReference>
<dbReference type="STRING" id="1121442.SAMN02745702_00644"/>
<dbReference type="InterPro" id="IPR043131">
    <property type="entry name" value="BCAT-like_N"/>
</dbReference>
<comment type="cofactor">
    <cofactor evidence="1">
        <name>pyridoxal 5'-phosphate</name>
        <dbReference type="ChEBI" id="CHEBI:597326"/>
    </cofactor>
</comment>
<keyword evidence="4" id="KW-0808">Transferase</keyword>
<dbReference type="Pfam" id="PF01063">
    <property type="entry name" value="Aminotran_4"/>
    <property type="match status" value="1"/>
</dbReference>